<dbReference type="Proteomes" id="UP000673691">
    <property type="component" value="Unassembled WGS sequence"/>
</dbReference>
<dbReference type="EMBL" id="JAEFCI010007214">
    <property type="protein sequence ID" value="KAG5459201.1"/>
    <property type="molecule type" value="Genomic_DNA"/>
</dbReference>
<feature type="compositionally biased region" description="Low complexity" evidence="1">
    <location>
        <begin position="19"/>
        <end position="44"/>
    </location>
</feature>
<feature type="compositionally biased region" description="Polar residues" evidence="1">
    <location>
        <begin position="315"/>
        <end position="325"/>
    </location>
</feature>
<feature type="compositionally biased region" description="Pro residues" evidence="1">
    <location>
        <begin position="1"/>
        <end position="10"/>
    </location>
</feature>
<dbReference type="AlphaFoldDB" id="A0A8H8DI67"/>
<feature type="compositionally biased region" description="Polar residues" evidence="1">
    <location>
        <begin position="247"/>
        <end position="269"/>
    </location>
</feature>
<feature type="compositionally biased region" description="Basic and acidic residues" evidence="1">
    <location>
        <begin position="83"/>
        <end position="92"/>
    </location>
</feature>
<organism evidence="2 3">
    <name type="scientific">Olpidium bornovanus</name>
    <dbReference type="NCBI Taxonomy" id="278681"/>
    <lineage>
        <taxon>Eukaryota</taxon>
        <taxon>Fungi</taxon>
        <taxon>Fungi incertae sedis</taxon>
        <taxon>Olpidiomycota</taxon>
        <taxon>Olpidiomycotina</taxon>
        <taxon>Olpidiomycetes</taxon>
        <taxon>Olpidiales</taxon>
        <taxon>Olpidiaceae</taxon>
        <taxon>Olpidium</taxon>
    </lineage>
</organism>
<feature type="compositionally biased region" description="Polar residues" evidence="1">
    <location>
        <begin position="135"/>
        <end position="144"/>
    </location>
</feature>
<feature type="region of interest" description="Disordered" evidence="1">
    <location>
        <begin position="385"/>
        <end position="431"/>
    </location>
</feature>
<feature type="non-terminal residue" evidence="2">
    <location>
        <position position="431"/>
    </location>
</feature>
<feature type="compositionally biased region" description="Low complexity" evidence="1">
    <location>
        <begin position="94"/>
        <end position="108"/>
    </location>
</feature>
<feature type="compositionally biased region" description="Polar residues" evidence="1">
    <location>
        <begin position="222"/>
        <end position="233"/>
    </location>
</feature>
<name>A0A8H8DI67_9FUNG</name>
<sequence>MLPRSRPPPAVTYGKRRTLATARSRALAGGSGSSAPARGAAGRSAMDDDDSGLSDLGGPGAGGRDENSSLPGPAAKFPGCRLRSPEAEDGRGDGAQASAPSPPQGAGSSPPPRKRRASHDSCSGESETARKTAWNPGQAQNRRTATAAGPGKRLTAAPADEVVAKKPVKRPAGAFSGAKDRSPKRARRRRALGEAVACSPSTAEPVQAASCRDHLLVRATPRSVQLSTETSAKSELRTSCAARRKTNSPPDGTAYSASEPSACVSSTSEEPNDRSERRHSLSPTYTTRDSVPYSSEQADSGHPSTNDIWREFDALSQSQDETAARSSRRKRIVSTLQRKVADSHTEPGVWSQKPPLPPPLQKTTDAQPTESMWAAKSGYFSTGWGKSKHAPGAVSIGCSESSGSGFSQPEARAVKDQPRSTPLNPRHLIAR</sequence>
<comment type="caution">
    <text evidence="2">The sequence shown here is derived from an EMBL/GenBank/DDBJ whole genome shotgun (WGS) entry which is preliminary data.</text>
</comment>
<reference evidence="2 3" key="1">
    <citation type="journal article" name="Sci. Rep.">
        <title>Genome-scale phylogenetic analyses confirm Olpidium as the closest living zoosporic fungus to the non-flagellated, terrestrial fungi.</title>
        <authorList>
            <person name="Chang Y."/>
            <person name="Rochon D."/>
            <person name="Sekimoto S."/>
            <person name="Wang Y."/>
            <person name="Chovatia M."/>
            <person name="Sandor L."/>
            <person name="Salamov A."/>
            <person name="Grigoriev I.V."/>
            <person name="Stajich J.E."/>
            <person name="Spatafora J.W."/>
        </authorList>
    </citation>
    <scope>NUCLEOTIDE SEQUENCE [LARGE SCALE GENOMIC DNA]</scope>
    <source>
        <strain evidence="2">S191</strain>
    </source>
</reference>
<evidence type="ECO:0000313" key="2">
    <source>
        <dbReference type="EMBL" id="KAG5459201.1"/>
    </source>
</evidence>
<proteinExistence type="predicted"/>
<feature type="compositionally biased region" description="Polar residues" evidence="1">
    <location>
        <begin position="398"/>
        <end position="407"/>
    </location>
</feature>
<evidence type="ECO:0000256" key="1">
    <source>
        <dbReference type="SAM" id="MobiDB-lite"/>
    </source>
</evidence>
<feature type="region of interest" description="Disordered" evidence="1">
    <location>
        <begin position="1"/>
        <end position="368"/>
    </location>
</feature>
<gene>
    <name evidence="2" type="ORF">BJ554DRAFT_424</name>
</gene>
<evidence type="ECO:0000313" key="3">
    <source>
        <dbReference type="Proteomes" id="UP000673691"/>
    </source>
</evidence>
<accession>A0A8H8DI67</accession>
<feature type="compositionally biased region" description="Polar residues" evidence="1">
    <location>
        <begin position="281"/>
        <end position="307"/>
    </location>
</feature>
<keyword evidence="3" id="KW-1185">Reference proteome</keyword>
<protein>
    <submittedName>
        <fullName evidence="2">Uncharacterized protein</fullName>
    </submittedName>
</protein>